<dbReference type="GO" id="GO:0016787">
    <property type="term" value="F:hydrolase activity"/>
    <property type="evidence" value="ECO:0007669"/>
    <property type="project" value="UniProtKB-KW"/>
</dbReference>
<dbReference type="Proteomes" id="UP001550628">
    <property type="component" value="Unassembled WGS sequence"/>
</dbReference>
<dbReference type="SUPFAM" id="SSF53474">
    <property type="entry name" value="alpha/beta-Hydrolases"/>
    <property type="match status" value="1"/>
</dbReference>
<proteinExistence type="predicted"/>
<dbReference type="EMBL" id="JBEYBF010000001">
    <property type="protein sequence ID" value="MEU1950813.1"/>
    <property type="molecule type" value="Genomic_DNA"/>
</dbReference>
<evidence type="ECO:0000313" key="2">
    <source>
        <dbReference type="Proteomes" id="UP001550628"/>
    </source>
</evidence>
<dbReference type="RefSeq" id="WP_356954223.1">
    <property type="nucleotide sequence ID" value="NZ_JBEYBD010000002.1"/>
</dbReference>
<dbReference type="InterPro" id="IPR029058">
    <property type="entry name" value="AB_hydrolase_fold"/>
</dbReference>
<gene>
    <name evidence="1" type="ORF">ABZ510_03045</name>
</gene>
<evidence type="ECO:0000313" key="1">
    <source>
        <dbReference type="EMBL" id="MEU1950813.1"/>
    </source>
</evidence>
<keyword evidence="2" id="KW-1185">Reference proteome</keyword>
<organism evidence="1 2">
    <name type="scientific">Nocardia rhamnosiphila</name>
    <dbReference type="NCBI Taxonomy" id="426716"/>
    <lineage>
        <taxon>Bacteria</taxon>
        <taxon>Bacillati</taxon>
        <taxon>Actinomycetota</taxon>
        <taxon>Actinomycetes</taxon>
        <taxon>Mycobacteriales</taxon>
        <taxon>Nocardiaceae</taxon>
        <taxon>Nocardia</taxon>
    </lineage>
</organism>
<accession>A0ABV2WIV6</accession>
<reference evidence="1 2" key="1">
    <citation type="submission" date="2024-06" db="EMBL/GenBank/DDBJ databases">
        <title>The Natural Products Discovery Center: Release of the First 8490 Sequenced Strains for Exploring Actinobacteria Biosynthetic Diversity.</title>
        <authorList>
            <person name="Kalkreuter E."/>
            <person name="Kautsar S.A."/>
            <person name="Yang D."/>
            <person name="Bader C.D."/>
            <person name="Teijaro C.N."/>
            <person name="Fluegel L."/>
            <person name="Davis C.M."/>
            <person name="Simpson J.R."/>
            <person name="Lauterbach L."/>
            <person name="Steele A.D."/>
            <person name="Gui C."/>
            <person name="Meng S."/>
            <person name="Li G."/>
            <person name="Viehrig K."/>
            <person name="Ye F."/>
            <person name="Su P."/>
            <person name="Kiefer A.F."/>
            <person name="Nichols A."/>
            <person name="Cepeda A.J."/>
            <person name="Yan W."/>
            <person name="Fan B."/>
            <person name="Jiang Y."/>
            <person name="Adhikari A."/>
            <person name="Zheng C.-J."/>
            <person name="Schuster L."/>
            <person name="Cowan T.M."/>
            <person name="Smanski M.J."/>
            <person name="Chevrette M.G."/>
            <person name="De Carvalho L.P.S."/>
            <person name="Shen B."/>
        </authorList>
    </citation>
    <scope>NUCLEOTIDE SEQUENCE [LARGE SCALE GENOMIC DNA]</scope>
    <source>
        <strain evidence="1 2">NPDC019708</strain>
    </source>
</reference>
<dbReference type="Gene3D" id="3.40.50.1820">
    <property type="entry name" value="alpha/beta hydrolase"/>
    <property type="match status" value="1"/>
</dbReference>
<protein>
    <submittedName>
        <fullName evidence="1">Alpha/beta hydrolase</fullName>
    </submittedName>
</protein>
<name>A0ABV2WIV6_9NOCA</name>
<comment type="caution">
    <text evidence="1">The sequence shown here is derived from an EMBL/GenBank/DDBJ whole genome shotgun (WGS) entry which is preliminary data.</text>
</comment>
<keyword evidence="1" id="KW-0378">Hydrolase</keyword>
<dbReference type="Pfam" id="PF06821">
    <property type="entry name" value="Ser_hydrolase"/>
    <property type="match status" value="1"/>
</dbReference>
<sequence length="281" mass="30793">MVTHSDRHQASIPTPDCGCLSVSRLGTETGPATLVYLHNPFTSPGYWEPLTAHLYTRLDGRTGQLVYQQRPAYGRRVGKQGDNCVSTTGPDDLNTVLDQARGAVVLVAHSLACRLVLSWIGKNPRRARTVAGIVLFNPVLEFPIIPADPARRVQDELLNHFYRTPNESGRPWHGVNDPLADRAHINHGASVAATYGTPALTDTTLGVWRCVPTWMLTGSLDPLVPPLRCRALAERVWADHDCVPGAGHSLPYTDPRRASQPILAALEVAYRTHLQDGGEPW</sequence>
<dbReference type="InterPro" id="IPR010662">
    <property type="entry name" value="RBBP9/YdeN"/>
</dbReference>